<evidence type="ECO:0000313" key="1">
    <source>
        <dbReference type="EMBL" id="HCO26389.1"/>
    </source>
</evidence>
<dbReference type="InterPro" id="IPR000801">
    <property type="entry name" value="Esterase-like"/>
</dbReference>
<reference evidence="1 2" key="1">
    <citation type="journal article" date="2018" name="Nat. Biotechnol.">
        <title>A standardized bacterial taxonomy based on genome phylogeny substantially revises the tree of life.</title>
        <authorList>
            <person name="Parks D.H."/>
            <person name="Chuvochina M."/>
            <person name="Waite D.W."/>
            <person name="Rinke C."/>
            <person name="Skarshewski A."/>
            <person name="Chaumeil P.A."/>
            <person name="Hugenholtz P."/>
        </authorList>
    </citation>
    <scope>NUCLEOTIDE SEQUENCE [LARGE SCALE GENOMIC DNA]</scope>
    <source>
        <strain evidence="1">UBA9375</strain>
    </source>
</reference>
<proteinExistence type="predicted"/>
<dbReference type="SUPFAM" id="SSF53474">
    <property type="entry name" value="alpha/beta-Hydrolases"/>
    <property type="match status" value="1"/>
</dbReference>
<evidence type="ECO:0008006" key="3">
    <source>
        <dbReference type="Google" id="ProtNLM"/>
    </source>
</evidence>
<dbReference type="Pfam" id="PF00756">
    <property type="entry name" value="Esterase"/>
    <property type="match status" value="1"/>
</dbReference>
<organism evidence="1 2">
    <name type="scientific">Gimesia maris</name>
    <dbReference type="NCBI Taxonomy" id="122"/>
    <lineage>
        <taxon>Bacteria</taxon>
        <taxon>Pseudomonadati</taxon>
        <taxon>Planctomycetota</taxon>
        <taxon>Planctomycetia</taxon>
        <taxon>Planctomycetales</taxon>
        <taxon>Planctomycetaceae</taxon>
        <taxon>Gimesia</taxon>
    </lineage>
</organism>
<evidence type="ECO:0000313" key="2">
    <source>
        <dbReference type="Proteomes" id="UP000263642"/>
    </source>
</evidence>
<comment type="caution">
    <text evidence="1">The sequence shown here is derived from an EMBL/GenBank/DDBJ whole genome shotgun (WGS) entry which is preliminary data.</text>
</comment>
<dbReference type="Gene3D" id="3.40.50.1820">
    <property type="entry name" value="alpha/beta hydrolase"/>
    <property type="match status" value="1"/>
</dbReference>
<dbReference type="PANTHER" id="PTHR48098">
    <property type="entry name" value="ENTEROCHELIN ESTERASE-RELATED"/>
    <property type="match status" value="1"/>
</dbReference>
<dbReference type="AlphaFoldDB" id="A0A3D3RC69"/>
<dbReference type="EMBL" id="DQAY01000157">
    <property type="protein sequence ID" value="HCO26389.1"/>
    <property type="molecule type" value="Genomic_DNA"/>
</dbReference>
<protein>
    <recommendedName>
        <fullName evidence="3">Esterase</fullName>
    </recommendedName>
</protein>
<gene>
    <name evidence="1" type="ORF">DIT97_26480</name>
</gene>
<dbReference type="InterPro" id="IPR029058">
    <property type="entry name" value="AB_hydrolase_fold"/>
</dbReference>
<sequence length="507" mass="57306">MNPRFRYSLLSLVCILVIFYGRAESSGAAEHHFQVRFLKSIHPEPFTGRVYLIFTKSGREPRLGPSWFQPESFIACDVTNWQPGEPLELGPETKGLLSYPQPLAEMDLAGYRAQAVARFNNSNPKIGTAPGNGFSQTHQLNGRLVANIPSFIIDQLVPEKTFSETQWIKHFQMRSPLLSQFHGQVTDLEASVILPQSYYQQPQRKYPVIYSIPGFGGDHLRSLPQAPIAERNVGGVEFIRVLLNPQCRWGHHVFADSATNGPVGKAFTTEFIPELEKAFRAIPHSRARFLTGHSSGGWSSLWLQVTYPTVFGGTWSTAPDPVDFRDFQQINIYKPGSNVYRDANNQPRPIARRGNQPILWFEPFAKMEQVLGHGGQLRSFEAVFSPRDADGEPLKLYDWETGTINAEVAEAWKAYDIRLILEANWKLLTPELAGKIHVFMGDQDTFYLNGATQLLKQTLEQLDADAVVEIHQGRDHSNLLSRELMLRIRAEMVQAFLKYQAEIQPAE</sequence>
<name>A0A3D3RC69_9PLAN</name>
<dbReference type="Proteomes" id="UP000263642">
    <property type="component" value="Unassembled WGS sequence"/>
</dbReference>
<accession>A0A3D3RC69</accession>
<dbReference type="InterPro" id="IPR050583">
    <property type="entry name" value="Mycobacterial_A85_antigen"/>
</dbReference>
<dbReference type="PANTHER" id="PTHR48098:SF3">
    <property type="entry name" value="IRON(III) ENTEROBACTIN ESTERASE"/>
    <property type="match status" value="1"/>
</dbReference>